<organism evidence="1 2">
    <name type="scientific">Litchfieldella anticariensis (strain DSM 16096 / CECT 5854 / CIP 108499 / LMG 22089 / FP35)</name>
    <name type="common">Halomonas anticariensis</name>
    <dbReference type="NCBI Taxonomy" id="1121939"/>
    <lineage>
        <taxon>Bacteria</taxon>
        <taxon>Pseudomonadati</taxon>
        <taxon>Pseudomonadota</taxon>
        <taxon>Gammaproteobacteria</taxon>
        <taxon>Oceanospirillales</taxon>
        <taxon>Halomonadaceae</taxon>
        <taxon>Litchfieldella</taxon>
    </lineage>
</organism>
<dbReference type="AlphaFoldDB" id="S2KEZ6"/>
<keyword evidence="2" id="KW-1185">Reference proteome</keyword>
<reference evidence="1 2" key="1">
    <citation type="journal article" date="2013" name="Genome Announc.">
        <title>Draft genome sequence of the moderately halophilic gammaproteobacterium Halomonas anticariensis FP35.</title>
        <authorList>
            <person name="Tahrioui A."/>
            <person name="Quesada E."/>
            <person name="Llamas I."/>
        </authorList>
    </citation>
    <scope>NUCLEOTIDE SEQUENCE [LARGE SCALE GENOMIC DNA]</scope>
    <source>
        <strain evidence="2">DSM 16096 / CECT 5854 / LMG 22089 / FP35</strain>
    </source>
</reference>
<comment type="caution">
    <text evidence="1">The sequence shown here is derived from an EMBL/GenBank/DDBJ whole genome shotgun (WGS) entry which is preliminary data.</text>
</comment>
<evidence type="ECO:0000313" key="2">
    <source>
        <dbReference type="Proteomes" id="UP000014463"/>
    </source>
</evidence>
<proteinExistence type="predicted"/>
<sequence length="38" mass="4316">MEGREGKAITVFVIKVRHCELSDISTISRKRDDKNIGI</sequence>
<protein>
    <submittedName>
        <fullName evidence="1">Uncharacterized protein</fullName>
    </submittedName>
</protein>
<name>S2KEZ6_LITA3</name>
<gene>
    <name evidence="1" type="ORF">L861_14380</name>
</gene>
<evidence type="ECO:0000313" key="1">
    <source>
        <dbReference type="EMBL" id="EPC00455.1"/>
    </source>
</evidence>
<dbReference type="Proteomes" id="UP000014463">
    <property type="component" value="Unassembled WGS sequence"/>
</dbReference>
<dbReference type="EMBL" id="ASTJ01000041">
    <property type="protein sequence ID" value="EPC00455.1"/>
    <property type="molecule type" value="Genomic_DNA"/>
</dbReference>
<accession>S2KEZ6</accession>